<name>X1DUG3_9ZZZZ</name>
<accession>X1DUG3</accession>
<dbReference type="EMBL" id="BART01022730">
    <property type="protein sequence ID" value="GAH00033.1"/>
    <property type="molecule type" value="Genomic_DNA"/>
</dbReference>
<feature type="non-terminal residue" evidence="1">
    <location>
        <position position="62"/>
    </location>
</feature>
<comment type="caution">
    <text evidence="1">The sequence shown here is derived from an EMBL/GenBank/DDBJ whole genome shotgun (WGS) entry which is preliminary data.</text>
</comment>
<dbReference type="AlphaFoldDB" id="X1DUG3"/>
<reference evidence="1" key="1">
    <citation type="journal article" date="2014" name="Front. Microbiol.">
        <title>High frequency of phylogenetically diverse reductive dehalogenase-homologous genes in deep subseafloor sedimentary metagenomes.</title>
        <authorList>
            <person name="Kawai M."/>
            <person name="Futagami T."/>
            <person name="Toyoda A."/>
            <person name="Takaki Y."/>
            <person name="Nishi S."/>
            <person name="Hori S."/>
            <person name="Arai W."/>
            <person name="Tsubouchi T."/>
            <person name="Morono Y."/>
            <person name="Uchiyama I."/>
            <person name="Ito T."/>
            <person name="Fujiyama A."/>
            <person name="Inagaki F."/>
            <person name="Takami H."/>
        </authorList>
    </citation>
    <scope>NUCLEOTIDE SEQUENCE</scope>
    <source>
        <strain evidence="1">Expedition CK06-06</strain>
    </source>
</reference>
<protein>
    <submittedName>
        <fullName evidence="1">Uncharacterized protein</fullName>
    </submittedName>
</protein>
<evidence type="ECO:0000313" key="1">
    <source>
        <dbReference type="EMBL" id="GAH00033.1"/>
    </source>
</evidence>
<sequence length="62" mass="7080">MSYIKKKTTWKGEQIYYVGKHGNDAKDGRSYLNAFLTFTQAIDAINLQSPAIDNYFTIRCAV</sequence>
<organism evidence="1">
    <name type="scientific">marine sediment metagenome</name>
    <dbReference type="NCBI Taxonomy" id="412755"/>
    <lineage>
        <taxon>unclassified sequences</taxon>
        <taxon>metagenomes</taxon>
        <taxon>ecological metagenomes</taxon>
    </lineage>
</organism>
<gene>
    <name evidence="1" type="ORF">S01H4_41549</name>
</gene>
<proteinExistence type="predicted"/>